<evidence type="ECO:0000313" key="3">
    <source>
        <dbReference type="Proteomes" id="UP000269721"/>
    </source>
</evidence>
<protein>
    <submittedName>
        <fullName evidence="2">GHMP kinase</fullName>
    </submittedName>
</protein>
<evidence type="ECO:0000313" key="2">
    <source>
        <dbReference type="EMBL" id="RKO83315.1"/>
    </source>
</evidence>
<evidence type="ECO:0000259" key="1">
    <source>
        <dbReference type="Pfam" id="PF18376"/>
    </source>
</evidence>
<dbReference type="PANTHER" id="PTHR10977">
    <property type="entry name" value="DIPHOSPHOMEVALONATE DECARBOXYLASE"/>
    <property type="match status" value="1"/>
</dbReference>
<dbReference type="GO" id="GO:0016301">
    <property type="term" value="F:kinase activity"/>
    <property type="evidence" value="ECO:0007669"/>
    <property type="project" value="UniProtKB-KW"/>
</dbReference>
<dbReference type="AlphaFoldDB" id="A0A4P9VWS4"/>
<proteinExistence type="predicted"/>
<dbReference type="OrthoDB" id="10253702at2759"/>
<keyword evidence="2" id="KW-0418">Kinase</keyword>
<dbReference type="GO" id="GO:0019287">
    <property type="term" value="P:isopentenyl diphosphate biosynthetic process, mevalonate pathway"/>
    <property type="evidence" value="ECO:0007669"/>
    <property type="project" value="TreeGrafter"/>
</dbReference>
<reference evidence="3" key="1">
    <citation type="journal article" date="2018" name="Nat. Microbiol.">
        <title>Leveraging single-cell genomics to expand the fungal tree of life.</title>
        <authorList>
            <person name="Ahrendt S.R."/>
            <person name="Quandt C.A."/>
            <person name="Ciobanu D."/>
            <person name="Clum A."/>
            <person name="Salamov A."/>
            <person name="Andreopoulos B."/>
            <person name="Cheng J.F."/>
            <person name="Woyke T."/>
            <person name="Pelin A."/>
            <person name="Henrissat B."/>
            <person name="Reynolds N.K."/>
            <person name="Benny G.L."/>
            <person name="Smith M.E."/>
            <person name="James T.Y."/>
            <person name="Grigoriev I.V."/>
        </authorList>
    </citation>
    <scope>NUCLEOTIDE SEQUENCE [LARGE SCALE GENOMIC DNA]</scope>
</reference>
<dbReference type="SUPFAM" id="SSF55060">
    <property type="entry name" value="GHMP Kinase, C-terminal domain"/>
    <property type="match status" value="1"/>
</dbReference>
<keyword evidence="2" id="KW-0808">Transferase</keyword>
<keyword evidence="3" id="KW-1185">Reference proteome</keyword>
<gene>
    <name evidence="2" type="ORF">BDK51DRAFT_23582</name>
</gene>
<dbReference type="EMBL" id="ML001388">
    <property type="protein sequence ID" value="RKO83315.1"/>
    <property type="molecule type" value="Genomic_DNA"/>
</dbReference>
<dbReference type="Pfam" id="PF18376">
    <property type="entry name" value="MDD_C"/>
    <property type="match status" value="1"/>
</dbReference>
<dbReference type="InterPro" id="IPR036554">
    <property type="entry name" value="GHMP_kinase_C_sf"/>
</dbReference>
<organism evidence="2 3">
    <name type="scientific">Blyttiomyces helicus</name>
    <dbReference type="NCBI Taxonomy" id="388810"/>
    <lineage>
        <taxon>Eukaryota</taxon>
        <taxon>Fungi</taxon>
        <taxon>Fungi incertae sedis</taxon>
        <taxon>Chytridiomycota</taxon>
        <taxon>Chytridiomycota incertae sedis</taxon>
        <taxon>Chytridiomycetes</taxon>
        <taxon>Chytridiomycetes incertae sedis</taxon>
        <taxon>Blyttiomyces</taxon>
    </lineage>
</organism>
<dbReference type="Proteomes" id="UP000269721">
    <property type="component" value="Unassembled WGS sequence"/>
</dbReference>
<name>A0A4P9VWS4_9FUNG</name>
<accession>A0A4P9VWS4</accession>
<feature type="non-terminal residue" evidence="2">
    <location>
        <position position="1"/>
    </location>
</feature>
<dbReference type="InterPro" id="IPR041431">
    <property type="entry name" value="Mvd1_C"/>
</dbReference>
<dbReference type="PANTHER" id="PTHR10977:SF3">
    <property type="entry name" value="DIPHOSPHOMEVALONATE DECARBOXYLASE"/>
    <property type="match status" value="1"/>
</dbReference>
<sequence>VVPARMQAIRTAILTRDFTTFATHTMRDSNSFHAVCLDTYPPISYLTDTSRGIIALITAYNALHPTDPRAAYTFDAGPNAVLYVRSEHVPEVLGLVDAVFPSGVDAVGGGERAEEYYGRARERLWDAERDAVKELVAKIGMAPYPVGSLRRIISTRVGDGPRILARSYDPQVSLLTADGLPKKIAA</sequence>
<feature type="domain" description="Mvd1 C-terminal" evidence="1">
    <location>
        <begin position="1"/>
        <end position="164"/>
    </location>
</feature>
<dbReference type="Gene3D" id="3.30.70.890">
    <property type="entry name" value="GHMP kinase, C-terminal domain"/>
    <property type="match status" value="1"/>
</dbReference>
<dbReference type="GO" id="GO:0004163">
    <property type="term" value="F:diphosphomevalonate decarboxylase activity"/>
    <property type="evidence" value="ECO:0007669"/>
    <property type="project" value="TreeGrafter"/>
</dbReference>
<dbReference type="GO" id="GO:0005829">
    <property type="term" value="C:cytosol"/>
    <property type="evidence" value="ECO:0007669"/>
    <property type="project" value="TreeGrafter"/>
</dbReference>